<dbReference type="EMBL" id="CAJOBH010003065">
    <property type="protein sequence ID" value="CAF3936004.1"/>
    <property type="molecule type" value="Genomic_DNA"/>
</dbReference>
<evidence type="ECO:0000313" key="9">
    <source>
        <dbReference type="EMBL" id="CAF3955301.1"/>
    </source>
</evidence>
<dbReference type="AlphaFoldDB" id="A0A815B7E6"/>
<reference evidence="2" key="1">
    <citation type="submission" date="2021-02" db="EMBL/GenBank/DDBJ databases">
        <authorList>
            <person name="Nowell W R."/>
        </authorList>
    </citation>
    <scope>NUCLEOTIDE SEQUENCE</scope>
</reference>
<evidence type="ECO:0000313" key="7">
    <source>
        <dbReference type="EMBL" id="CAF3922525.1"/>
    </source>
</evidence>
<evidence type="ECO:0000313" key="11">
    <source>
        <dbReference type="EMBL" id="CAF4189234.1"/>
    </source>
</evidence>
<sequence length="123" mass="13394">MLLTTVTFFILIIIGSLNCLCTQSKCTAQETDSTCCFQIGCCPASNNVCCPNDPTSCCSIQYPVCCGIGKGCCLRDHPVCCPTHCCSSGSYCCGKKCCRRRRSLGLHIEAYEGTSKMNQYQKQ</sequence>
<keyword evidence="13" id="KW-1185">Reference proteome</keyword>
<evidence type="ECO:0000313" key="4">
    <source>
        <dbReference type="EMBL" id="CAF2058236.1"/>
    </source>
</evidence>
<protein>
    <submittedName>
        <fullName evidence="2">Uncharacterized protein</fullName>
    </submittedName>
</protein>
<evidence type="ECO:0000313" key="8">
    <source>
        <dbReference type="EMBL" id="CAF3936004.1"/>
    </source>
</evidence>
<feature type="chain" id="PRO_5035604481" evidence="1">
    <location>
        <begin position="20"/>
        <end position="123"/>
    </location>
</feature>
<dbReference type="EMBL" id="CAJNRF010004285">
    <property type="protein sequence ID" value="CAF2058236.1"/>
    <property type="molecule type" value="Genomic_DNA"/>
</dbReference>
<dbReference type="Proteomes" id="UP000663842">
    <property type="component" value="Unassembled WGS sequence"/>
</dbReference>
<dbReference type="EMBL" id="CAJOBG010006512">
    <property type="protein sequence ID" value="CAF4189234.1"/>
    <property type="molecule type" value="Genomic_DNA"/>
</dbReference>
<dbReference type="Proteomes" id="UP000663834">
    <property type="component" value="Unassembled WGS sequence"/>
</dbReference>
<dbReference type="Proteomes" id="UP000663824">
    <property type="component" value="Unassembled WGS sequence"/>
</dbReference>
<dbReference type="Proteomes" id="UP000663855">
    <property type="component" value="Unassembled WGS sequence"/>
</dbReference>
<evidence type="ECO:0000313" key="5">
    <source>
        <dbReference type="EMBL" id="CAF2132746.1"/>
    </source>
</evidence>
<dbReference type="Proteomes" id="UP000663856">
    <property type="component" value="Unassembled WGS sequence"/>
</dbReference>
<evidence type="ECO:0000313" key="12">
    <source>
        <dbReference type="Proteomes" id="UP000663834"/>
    </source>
</evidence>
<dbReference type="Proteomes" id="UP000676336">
    <property type="component" value="Unassembled WGS sequence"/>
</dbReference>
<evidence type="ECO:0000313" key="2">
    <source>
        <dbReference type="EMBL" id="CAF1269801.1"/>
    </source>
</evidence>
<evidence type="ECO:0000313" key="3">
    <source>
        <dbReference type="EMBL" id="CAF1335175.1"/>
    </source>
</evidence>
<dbReference type="Proteomes" id="UP000663887">
    <property type="component" value="Unassembled WGS sequence"/>
</dbReference>
<evidence type="ECO:0000256" key="1">
    <source>
        <dbReference type="SAM" id="SignalP"/>
    </source>
</evidence>
<evidence type="ECO:0000313" key="13">
    <source>
        <dbReference type="Proteomes" id="UP000663866"/>
    </source>
</evidence>
<dbReference type="OrthoDB" id="10050369at2759"/>
<keyword evidence="1" id="KW-0732">Signal</keyword>
<organism evidence="2 12">
    <name type="scientific">Rotaria magnacalcarata</name>
    <dbReference type="NCBI Taxonomy" id="392030"/>
    <lineage>
        <taxon>Eukaryota</taxon>
        <taxon>Metazoa</taxon>
        <taxon>Spiralia</taxon>
        <taxon>Gnathifera</taxon>
        <taxon>Rotifera</taxon>
        <taxon>Eurotatoria</taxon>
        <taxon>Bdelloidea</taxon>
        <taxon>Philodinida</taxon>
        <taxon>Philodinidae</taxon>
        <taxon>Rotaria</taxon>
    </lineage>
</organism>
<dbReference type="Proteomes" id="UP000663866">
    <property type="component" value="Unassembled WGS sequence"/>
</dbReference>
<proteinExistence type="predicted"/>
<gene>
    <name evidence="8" type="ORF">BYL167_LOCUS10257</name>
    <name evidence="3" type="ORF">CJN711_LOCUS18637</name>
    <name evidence="7" type="ORF">GIL414_LOCUS7647</name>
    <name evidence="2" type="ORF">KQP761_LOCUS3230</name>
    <name evidence="6" type="ORF">MBJ925_LOCUS29913</name>
    <name evidence="11" type="ORF">OVN521_LOCUS25740</name>
    <name evidence="9" type="ORF">SMN809_LOCUS9481</name>
    <name evidence="10" type="ORF">UXM345_LOCUS17971</name>
    <name evidence="4" type="ORF">WKI299_LOCUS11590</name>
    <name evidence="5" type="ORF">XDN619_LOCUS25060</name>
</gene>
<dbReference type="Proteomes" id="UP000681967">
    <property type="component" value="Unassembled WGS sequence"/>
</dbReference>
<dbReference type="EMBL" id="CAJNOV010008701">
    <property type="protein sequence ID" value="CAF1335175.1"/>
    <property type="molecule type" value="Genomic_DNA"/>
</dbReference>
<feature type="signal peptide" evidence="1">
    <location>
        <begin position="1"/>
        <end position="19"/>
    </location>
</feature>
<dbReference type="EMBL" id="CAJNRE010016096">
    <property type="protein sequence ID" value="CAF2143407.1"/>
    <property type="molecule type" value="Genomic_DNA"/>
</dbReference>
<dbReference type="EMBL" id="CAJOBJ010002363">
    <property type="protein sequence ID" value="CAF3922525.1"/>
    <property type="molecule type" value="Genomic_DNA"/>
</dbReference>
<comment type="caution">
    <text evidence="2">The sequence shown here is derived from an EMBL/GenBank/DDBJ whole genome shotgun (WGS) entry which is preliminary data.</text>
</comment>
<dbReference type="Proteomes" id="UP000681720">
    <property type="component" value="Unassembled WGS sequence"/>
</dbReference>
<name>A0A815B7E6_9BILA</name>
<dbReference type="EMBL" id="CAJOBF010002387">
    <property type="protein sequence ID" value="CAF4030618.1"/>
    <property type="molecule type" value="Genomic_DNA"/>
</dbReference>
<dbReference type="EMBL" id="CAJNOW010000297">
    <property type="protein sequence ID" value="CAF1269801.1"/>
    <property type="molecule type" value="Genomic_DNA"/>
</dbReference>
<dbReference type="EMBL" id="CAJNRG010011452">
    <property type="protein sequence ID" value="CAF2132746.1"/>
    <property type="molecule type" value="Genomic_DNA"/>
</dbReference>
<dbReference type="EMBL" id="CAJOBI010003072">
    <property type="protein sequence ID" value="CAF3955301.1"/>
    <property type="molecule type" value="Genomic_DNA"/>
</dbReference>
<accession>A0A815B7E6</accession>
<evidence type="ECO:0000313" key="6">
    <source>
        <dbReference type="EMBL" id="CAF2143407.1"/>
    </source>
</evidence>
<evidence type="ECO:0000313" key="10">
    <source>
        <dbReference type="EMBL" id="CAF4030618.1"/>
    </source>
</evidence>